<dbReference type="PROSITE" id="PS50894">
    <property type="entry name" value="HPT"/>
    <property type="match status" value="1"/>
</dbReference>
<evidence type="ECO:0000256" key="4">
    <source>
        <dbReference type="ARBA" id="ARBA00022679"/>
    </source>
</evidence>
<evidence type="ECO:0000259" key="13">
    <source>
        <dbReference type="PROSITE" id="PS50894"/>
    </source>
</evidence>
<dbReference type="InterPro" id="IPR036061">
    <property type="entry name" value="CheW-like_dom_sf"/>
</dbReference>
<keyword evidence="3 8" id="KW-0597">Phosphoprotein</keyword>
<keyword evidence="6" id="KW-0902">Two-component regulatory system</keyword>
<dbReference type="EMBL" id="JAMSKV010000003">
    <property type="protein sequence ID" value="MCQ8277835.1"/>
    <property type="molecule type" value="Genomic_DNA"/>
</dbReference>
<keyword evidence="4" id="KW-0808">Transferase</keyword>
<evidence type="ECO:0000256" key="2">
    <source>
        <dbReference type="ARBA" id="ARBA00012438"/>
    </source>
</evidence>
<feature type="compositionally biased region" description="Low complexity" evidence="9">
    <location>
        <begin position="157"/>
        <end position="169"/>
    </location>
</feature>
<feature type="domain" description="CheW-like" evidence="12">
    <location>
        <begin position="588"/>
        <end position="723"/>
    </location>
</feature>
<sequence length="856" mass="91343">MDDLLADFLTECSENLAELDLAVVRLERTPNDQPTLSLIFRLVHTIKGTCGFLGLPRLEKVAHASETVLDKFRNGALSVSVSGIGIILSALDRIRLIIDGISATGAEPVGDDSALIAVLEALAEGRQPEGMPQGAIPQPEPTLALTSAALPREEPAPSESSAASVPAAAADHPIEAAPTRGQTIRVSVDVLETLMTLVSELVLTRNQFLQQLRQSGNAELTGPVQRLSHLTTELQEGVMKTRMQPIGNVWNMLPRQVRDLAHDLNKRVDLVMLGADTELDRQVLELIKDPLTHMIRNSADHGLEGPEERQRAGKNPTGTITLSARHEGGHVVIEIEDDGRGIDVRRVAEKAVARGLATQEQIARMSDSEIHGFIFQPGFSTAAAVTSVSGRGVGMDVVKTNIEQIGGLIELHSTAGRGSRFVIKIPLTLAIVSALIVGAAGERFAIPQSSVIEVVLPNAESATRIETIDGASVLRLREHLLPLIRLRTLLRLPETGDEASTEMVAVIGIGTTRLGLIVDGVFDTEEIVVKPVATVLRNIPLFGGNTILEDGAVIMILDPTGIARHAGLDAARKDTATTPQEDDVQTEKSDMLLVRAGSGAPKALPLFLISRLETFTASRIEQAGGRTVAQYRSHLMPVVALDELSDLSRLSTNADPDKSYPVLVFENGGQPVGILVDEIIDVVSTDSTLQPGTASAGILGVSVIAGKATDVVDVGFWLNKACGTWFRTATATNRKPRLLVVDDSSFFRQLVAPSLAAAGYDVTVTESAEEALALRDTGQCFEAIVSDIEMPGLGGLGFARAVRDGGPWADLPMVALTGSDVVHEARSAGFTDTIRKFERDTLLLSLEQCLSHRIAA</sequence>
<dbReference type="PANTHER" id="PTHR43395">
    <property type="entry name" value="SENSOR HISTIDINE KINASE CHEA"/>
    <property type="match status" value="1"/>
</dbReference>
<dbReference type="SUPFAM" id="SSF47384">
    <property type="entry name" value="Homodimeric domain of signal transducing histidine kinase"/>
    <property type="match status" value="1"/>
</dbReference>
<dbReference type="SUPFAM" id="SSF55874">
    <property type="entry name" value="ATPase domain of HSP90 chaperone/DNA topoisomerase II/histidine kinase"/>
    <property type="match status" value="1"/>
</dbReference>
<dbReference type="Gene3D" id="2.40.50.180">
    <property type="entry name" value="CheA-289, Domain 4"/>
    <property type="match status" value="1"/>
</dbReference>
<dbReference type="SUPFAM" id="SSF47226">
    <property type="entry name" value="Histidine-containing phosphotransfer domain, HPT domain"/>
    <property type="match status" value="1"/>
</dbReference>
<dbReference type="EC" id="2.7.13.3" evidence="2"/>
<dbReference type="Pfam" id="PF00072">
    <property type="entry name" value="Response_reg"/>
    <property type="match status" value="1"/>
</dbReference>
<dbReference type="Pfam" id="PF01627">
    <property type="entry name" value="Hpt"/>
    <property type="match status" value="1"/>
</dbReference>
<dbReference type="Pfam" id="PF01584">
    <property type="entry name" value="CheW"/>
    <property type="match status" value="2"/>
</dbReference>
<dbReference type="PANTHER" id="PTHR43395:SF1">
    <property type="entry name" value="CHEMOTAXIS PROTEIN CHEA"/>
    <property type="match status" value="1"/>
</dbReference>
<evidence type="ECO:0000259" key="10">
    <source>
        <dbReference type="PROSITE" id="PS50109"/>
    </source>
</evidence>
<protein>
    <recommendedName>
        <fullName evidence="2">histidine kinase</fullName>
        <ecNumber evidence="2">2.7.13.3</ecNumber>
    </recommendedName>
</protein>
<dbReference type="SUPFAM" id="SSF52172">
    <property type="entry name" value="CheY-like"/>
    <property type="match status" value="1"/>
</dbReference>
<feature type="domain" description="Histidine kinase" evidence="10">
    <location>
        <begin position="185"/>
        <end position="429"/>
    </location>
</feature>
<dbReference type="PRINTS" id="PR00344">
    <property type="entry name" value="BCTRLSENSOR"/>
</dbReference>
<reference evidence="14 15" key="1">
    <citation type="submission" date="2022-06" db="EMBL/GenBank/DDBJ databases">
        <title>Endosaccharibacter gen. nov., sp. nov., endophytic bacteria isolated from sugarcane.</title>
        <authorList>
            <person name="Pitiwittayakul N."/>
            <person name="Yukphan P."/>
            <person name="Charoenyingcharoen P."/>
            <person name="Tanasupawat S."/>
        </authorList>
    </citation>
    <scope>NUCLEOTIDE SEQUENCE [LARGE SCALE GENOMIC DNA]</scope>
    <source>
        <strain evidence="14 15">KSS8</strain>
    </source>
</reference>
<comment type="catalytic activity">
    <reaction evidence="1">
        <text>ATP + protein L-histidine = ADP + protein N-phospho-L-histidine.</text>
        <dbReference type="EC" id="2.7.13.3"/>
    </reaction>
</comment>
<keyword evidence="5" id="KW-0418">Kinase</keyword>
<dbReference type="SMART" id="SM01231">
    <property type="entry name" value="H-kinase_dim"/>
    <property type="match status" value="1"/>
</dbReference>
<keyword evidence="15" id="KW-1185">Reference proteome</keyword>
<dbReference type="PROSITE" id="PS50109">
    <property type="entry name" value="HIS_KIN"/>
    <property type="match status" value="1"/>
</dbReference>
<dbReference type="InterPro" id="IPR002545">
    <property type="entry name" value="CheW-lke_dom"/>
</dbReference>
<feature type="region of interest" description="Disordered" evidence="9">
    <location>
        <begin position="297"/>
        <end position="317"/>
    </location>
</feature>
<comment type="caution">
    <text evidence="14">The sequence shown here is derived from an EMBL/GenBank/DDBJ whole genome shotgun (WGS) entry which is preliminary data.</text>
</comment>
<feature type="modified residue" description="4-aspartylphosphate" evidence="8">
    <location>
        <position position="787"/>
    </location>
</feature>
<dbReference type="RefSeq" id="WP_422863296.1">
    <property type="nucleotide sequence ID" value="NZ_JAMSKV010000003.1"/>
</dbReference>
<feature type="compositionally biased region" description="Basic and acidic residues" evidence="9">
    <location>
        <begin position="298"/>
        <end position="311"/>
    </location>
</feature>
<evidence type="ECO:0000256" key="1">
    <source>
        <dbReference type="ARBA" id="ARBA00000085"/>
    </source>
</evidence>
<dbReference type="InterPro" id="IPR036890">
    <property type="entry name" value="HATPase_C_sf"/>
</dbReference>
<evidence type="ECO:0000256" key="5">
    <source>
        <dbReference type="ARBA" id="ARBA00022777"/>
    </source>
</evidence>
<evidence type="ECO:0000256" key="9">
    <source>
        <dbReference type="SAM" id="MobiDB-lite"/>
    </source>
</evidence>
<dbReference type="SUPFAM" id="SSF50341">
    <property type="entry name" value="CheW-like"/>
    <property type="match status" value="2"/>
</dbReference>
<dbReference type="PROSITE" id="PS50851">
    <property type="entry name" value="CHEW"/>
    <property type="match status" value="2"/>
</dbReference>
<dbReference type="InterPro" id="IPR036641">
    <property type="entry name" value="HPT_dom_sf"/>
</dbReference>
<feature type="domain" description="Response regulatory" evidence="11">
    <location>
        <begin position="737"/>
        <end position="851"/>
    </location>
</feature>
<dbReference type="InterPro" id="IPR005467">
    <property type="entry name" value="His_kinase_dom"/>
</dbReference>
<dbReference type="InterPro" id="IPR001789">
    <property type="entry name" value="Sig_transdc_resp-reg_receiver"/>
</dbReference>
<dbReference type="InterPro" id="IPR036097">
    <property type="entry name" value="HisK_dim/P_sf"/>
</dbReference>
<dbReference type="Gene3D" id="3.30.565.10">
    <property type="entry name" value="Histidine kinase-like ATPase, C-terminal domain"/>
    <property type="match status" value="1"/>
</dbReference>
<dbReference type="InterPro" id="IPR008207">
    <property type="entry name" value="Sig_transdc_His_kin_Hpt_dom"/>
</dbReference>
<dbReference type="SMART" id="SM00073">
    <property type="entry name" value="HPT"/>
    <property type="match status" value="1"/>
</dbReference>
<evidence type="ECO:0000256" key="8">
    <source>
        <dbReference type="PROSITE-ProRule" id="PRU00169"/>
    </source>
</evidence>
<dbReference type="CDD" id="cd16916">
    <property type="entry name" value="HATPase_CheA-like"/>
    <property type="match status" value="1"/>
</dbReference>
<dbReference type="Pfam" id="PF02895">
    <property type="entry name" value="H-kinase_dim"/>
    <property type="match status" value="1"/>
</dbReference>
<evidence type="ECO:0000313" key="15">
    <source>
        <dbReference type="Proteomes" id="UP001524587"/>
    </source>
</evidence>
<dbReference type="InterPro" id="IPR004358">
    <property type="entry name" value="Sig_transdc_His_kin-like_C"/>
</dbReference>
<dbReference type="Gene3D" id="2.30.30.40">
    <property type="entry name" value="SH3 Domains"/>
    <property type="match status" value="1"/>
</dbReference>
<dbReference type="InterPro" id="IPR003594">
    <property type="entry name" value="HATPase_dom"/>
</dbReference>
<organism evidence="14 15">
    <name type="scientific">Endosaccharibacter trunci</name>
    <dbReference type="NCBI Taxonomy" id="2812733"/>
    <lineage>
        <taxon>Bacteria</taxon>
        <taxon>Pseudomonadati</taxon>
        <taxon>Pseudomonadota</taxon>
        <taxon>Alphaproteobacteria</taxon>
        <taxon>Acetobacterales</taxon>
        <taxon>Acetobacteraceae</taxon>
        <taxon>Endosaccharibacter</taxon>
    </lineage>
</organism>
<gene>
    <name evidence="14" type="ORF">NFI95_05175</name>
</gene>
<evidence type="ECO:0000259" key="11">
    <source>
        <dbReference type="PROSITE" id="PS50110"/>
    </source>
</evidence>
<dbReference type="Gene3D" id="3.40.50.2300">
    <property type="match status" value="1"/>
</dbReference>
<proteinExistence type="predicted"/>
<dbReference type="InterPro" id="IPR051315">
    <property type="entry name" value="Bact_Chemotaxis_CheA"/>
</dbReference>
<dbReference type="Gene3D" id="1.10.287.560">
    <property type="entry name" value="Histidine kinase CheA-like, homodimeric domain"/>
    <property type="match status" value="1"/>
</dbReference>
<dbReference type="SMART" id="SM00387">
    <property type="entry name" value="HATPase_c"/>
    <property type="match status" value="1"/>
</dbReference>
<dbReference type="CDD" id="cd00088">
    <property type="entry name" value="HPT"/>
    <property type="match status" value="1"/>
</dbReference>
<dbReference type="SMART" id="SM00260">
    <property type="entry name" value="CheW"/>
    <property type="match status" value="2"/>
</dbReference>
<name>A0ABT1W4N6_9PROT</name>
<accession>A0ABT1W4N6</accession>
<feature type="domain" description="CheW-like" evidence="12">
    <location>
        <begin position="431"/>
        <end position="568"/>
    </location>
</feature>
<feature type="domain" description="HPt" evidence="13">
    <location>
        <begin position="1"/>
        <end position="101"/>
    </location>
</feature>
<dbReference type="SMART" id="SM00448">
    <property type="entry name" value="REC"/>
    <property type="match status" value="1"/>
</dbReference>
<dbReference type="InterPro" id="IPR004105">
    <property type="entry name" value="CheA-like_dim"/>
</dbReference>
<dbReference type="InterPro" id="IPR037006">
    <property type="entry name" value="CheA-like_homodim_sf"/>
</dbReference>
<dbReference type="InterPro" id="IPR011006">
    <property type="entry name" value="CheY-like_superfamily"/>
</dbReference>
<evidence type="ECO:0000259" key="12">
    <source>
        <dbReference type="PROSITE" id="PS50851"/>
    </source>
</evidence>
<evidence type="ECO:0000313" key="14">
    <source>
        <dbReference type="EMBL" id="MCQ8277835.1"/>
    </source>
</evidence>
<feature type="modified residue" description="Phosphohistidine" evidence="7">
    <location>
        <position position="44"/>
    </location>
</feature>
<dbReference type="PROSITE" id="PS50110">
    <property type="entry name" value="RESPONSE_REGULATORY"/>
    <property type="match status" value="1"/>
</dbReference>
<evidence type="ECO:0000256" key="6">
    <source>
        <dbReference type="ARBA" id="ARBA00023012"/>
    </source>
</evidence>
<evidence type="ECO:0000256" key="7">
    <source>
        <dbReference type="PROSITE-ProRule" id="PRU00110"/>
    </source>
</evidence>
<dbReference type="Gene3D" id="1.20.120.160">
    <property type="entry name" value="HPT domain"/>
    <property type="match status" value="1"/>
</dbReference>
<dbReference type="Pfam" id="PF02518">
    <property type="entry name" value="HATPase_c"/>
    <property type="match status" value="1"/>
</dbReference>
<feature type="region of interest" description="Disordered" evidence="9">
    <location>
        <begin position="150"/>
        <end position="169"/>
    </location>
</feature>
<evidence type="ECO:0000256" key="3">
    <source>
        <dbReference type="ARBA" id="ARBA00022553"/>
    </source>
</evidence>
<dbReference type="Proteomes" id="UP001524587">
    <property type="component" value="Unassembled WGS sequence"/>
</dbReference>